<comment type="caution">
    <text evidence="8">The sequence shown here is derived from an EMBL/GenBank/DDBJ whole genome shotgun (WGS) entry which is preliminary data.</text>
</comment>
<comment type="caution">
    <text evidence="7">Lacks conserved residue(s) required for the propagation of feature annotation.</text>
</comment>
<evidence type="ECO:0000256" key="4">
    <source>
        <dbReference type="ARBA" id="ARBA00022824"/>
    </source>
</evidence>
<sequence>MDVFWSTPPVTRTLVALTCAQSVLVFAGVLNPYLILFSPNLLFKFPPQIWRLCTSFMMTGPKWSFFFDLYHMHNFGSGLEKDSPRFSGPGDFFTYVVFVGTVILSVL</sequence>
<dbReference type="SUPFAM" id="SSF144091">
    <property type="entry name" value="Rhomboid-like"/>
    <property type="match status" value="1"/>
</dbReference>
<dbReference type="STRING" id="2070753.A0A3A2ZL66"/>
<dbReference type="GO" id="GO:0006950">
    <property type="term" value="P:response to stress"/>
    <property type="evidence" value="ECO:0007669"/>
    <property type="project" value="UniProtKB-ARBA"/>
</dbReference>
<keyword evidence="6 7" id="KW-0472">Membrane</keyword>
<dbReference type="Pfam" id="PF04511">
    <property type="entry name" value="DER1"/>
    <property type="match status" value="1"/>
</dbReference>
<accession>A0A3A2ZL66</accession>
<dbReference type="EMBL" id="MVGC01000184">
    <property type="protein sequence ID" value="RJE22127.1"/>
    <property type="molecule type" value="Genomic_DNA"/>
</dbReference>
<name>A0A3A2ZL66_9EURO</name>
<comment type="function">
    <text evidence="7">May be involved in the degradation of misfolded endoplasmic reticulum (ER) luminal proteins.</text>
</comment>
<dbReference type="PANTHER" id="PTHR11009">
    <property type="entry name" value="DER1-LIKE PROTEIN, DERLIN"/>
    <property type="match status" value="1"/>
</dbReference>
<reference evidence="9" key="1">
    <citation type="submission" date="2017-02" db="EMBL/GenBank/DDBJ databases">
        <authorList>
            <person name="Tafer H."/>
            <person name="Lopandic K."/>
        </authorList>
    </citation>
    <scope>NUCLEOTIDE SEQUENCE [LARGE SCALE GENOMIC DNA]</scope>
    <source>
        <strain evidence="9">CBS 366.77</strain>
    </source>
</reference>
<dbReference type="AlphaFoldDB" id="A0A3A2ZL66"/>
<keyword evidence="5 7" id="KW-1133">Transmembrane helix</keyword>
<keyword evidence="3 7" id="KW-0812">Transmembrane</keyword>
<dbReference type="InterPro" id="IPR007599">
    <property type="entry name" value="DER1"/>
</dbReference>
<evidence type="ECO:0000256" key="1">
    <source>
        <dbReference type="ARBA" id="ARBA00004477"/>
    </source>
</evidence>
<organism evidence="8 9">
    <name type="scientific">Aspergillus sclerotialis</name>
    <dbReference type="NCBI Taxonomy" id="2070753"/>
    <lineage>
        <taxon>Eukaryota</taxon>
        <taxon>Fungi</taxon>
        <taxon>Dikarya</taxon>
        <taxon>Ascomycota</taxon>
        <taxon>Pezizomycotina</taxon>
        <taxon>Eurotiomycetes</taxon>
        <taxon>Eurotiomycetidae</taxon>
        <taxon>Eurotiales</taxon>
        <taxon>Aspergillaceae</taxon>
        <taxon>Aspergillus</taxon>
        <taxon>Aspergillus subgen. Polypaecilum</taxon>
    </lineage>
</organism>
<gene>
    <name evidence="8" type="ORF">PHISCL_05524</name>
</gene>
<dbReference type="OrthoDB" id="19102at2759"/>
<evidence type="ECO:0000313" key="8">
    <source>
        <dbReference type="EMBL" id="RJE22127.1"/>
    </source>
</evidence>
<evidence type="ECO:0000256" key="6">
    <source>
        <dbReference type="ARBA" id="ARBA00023136"/>
    </source>
</evidence>
<dbReference type="InterPro" id="IPR035952">
    <property type="entry name" value="Rhomboid-like_sf"/>
</dbReference>
<evidence type="ECO:0000256" key="7">
    <source>
        <dbReference type="RuleBase" id="RU363059"/>
    </source>
</evidence>
<protein>
    <recommendedName>
        <fullName evidence="7">Derlin</fullName>
    </recommendedName>
</protein>
<comment type="similarity">
    <text evidence="2 7">Belongs to the derlin family.</text>
</comment>
<dbReference type="Proteomes" id="UP000266188">
    <property type="component" value="Unassembled WGS sequence"/>
</dbReference>
<keyword evidence="4 7" id="KW-0256">Endoplasmic reticulum</keyword>
<evidence type="ECO:0000313" key="9">
    <source>
        <dbReference type="Proteomes" id="UP000266188"/>
    </source>
</evidence>
<keyword evidence="9" id="KW-1185">Reference proteome</keyword>
<comment type="subcellular location">
    <subcellularLocation>
        <location evidence="1 7">Endoplasmic reticulum membrane</location>
        <topology evidence="1 7">Multi-pass membrane protein</topology>
    </subcellularLocation>
</comment>
<proteinExistence type="inferred from homology"/>
<feature type="transmembrane region" description="Helical" evidence="7">
    <location>
        <begin position="14"/>
        <end position="37"/>
    </location>
</feature>
<evidence type="ECO:0000256" key="5">
    <source>
        <dbReference type="ARBA" id="ARBA00022989"/>
    </source>
</evidence>
<evidence type="ECO:0000256" key="2">
    <source>
        <dbReference type="ARBA" id="ARBA00008917"/>
    </source>
</evidence>
<dbReference type="GO" id="GO:0005789">
    <property type="term" value="C:endoplasmic reticulum membrane"/>
    <property type="evidence" value="ECO:0007669"/>
    <property type="project" value="UniProtKB-SubCell"/>
</dbReference>
<evidence type="ECO:0000256" key="3">
    <source>
        <dbReference type="ARBA" id="ARBA00022692"/>
    </source>
</evidence>